<evidence type="ECO:0000313" key="8">
    <source>
        <dbReference type="Proteomes" id="UP001596620"/>
    </source>
</evidence>
<evidence type="ECO:0000256" key="3">
    <source>
        <dbReference type="ARBA" id="ARBA00022630"/>
    </source>
</evidence>
<evidence type="ECO:0000256" key="4">
    <source>
        <dbReference type="ARBA" id="ARBA00022827"/>
    </source>
</evidence>
<dbReference type="PANTHER" id="PTHR42913">
    <property type="entry name" value="APOPTOSIS-INDUCING FACTOR 1"/>
    <property type="match status" value="1"/>
</dbReference>
<accession>A0ABW2UTT6</accession>
<dbReference type="PRINTS" id="PR00411">
    <property type="entry name" value="PNDRDTASEI"/>
</dbReference>
<dbReference type="SUPFAM" id="SSF51905">
    <property type="entry name" value="FAD/NAD(P)-binding domain"/>
    <property type="match status" value="2"/>
</dbReference>
<comment type="similarity">
    <text evidence="2">Belongs to the NADH dehydrogenase family.</text>
</comment>
<gene>
    <name evidence="7" type="ORF">ACFQU8_02325</name>
</gene>
<dbReference type="PANTHER" id="PTHR42913:SF3">
    <property type="entry name" value="64 KDA MITOCHONDRIAL NADH DEHYDROGENASE (EUROFUNG)"/>
    <property type="match status" value="1"/>
</dbReference>
<reference evidence="8" key="1">
    <citation type="journal article" date="2019" name="Int. J. Syst. Evol. Microbiol.">
        <title>The Global Catalogue of Microorganisms (GCM) 10K type strain sequencing project: providing services to taxonomists for standard genome sequencing and annotation.</title>
        <authorList>
            <consortium name="The Broad Institute Genomics Platform"/>
            <consortium name="The Broad Institute Genome Sequencing Center for Infectious Disease"/>
            <person name="Wu L."/>
            <person name="Ma J."/>
        </authorList>
    </citation>
    <scope>NUCLEOTIDE SEQUENCE [LARGE SCALE GENOMIC DNA]</scope>
    <source>
        <strain evidence="8">JCM 30234</strain>
    </source>
</reference>
<feature type="domain" description="FAD/NAD(P)-binding" evidence="6">
    <location>
        <begin position="5"/>
        <end position="323"/>
    </location>
</feature>
<comment type="cofactor">
    <cofactor evidence="1">
        <name>FAD</name>
        <dbReference type="ChEBI" id="CHEBI:57692"/>
    </cofactor>
</comment>
<dbReference type="InterPro" id="IPR023753">
    <property type="entry name" value="FAD/NAD-binding_dom"/>
</dbReference>
<dbReference type="Gene3D" id="3.50.50.100">
    <property type="match status" value="1"/>
</dbReference>
<evidence type="ECO:0000259" key="6">
    <source>
        <dbReference type="Pfam" id="PF07992"/>
    </source>
</evidence>
<dbReference type="Pfam" id="PF07992">
    <property type="entry name" value="Pyr_redox_2"/>
    <property type="match status" value="1"/>
</dbReference>
<dbReference type="PRINTS" id="PR00368">
    <property type="entry name" value="FADPNR"/>
</dbReference>
<dbReference type="InterPro" id="IPR036188">
    <property type="entry name" value="FAD/NAD-bd_sf"/>
</dbReference>
<keyword evidence="5 7" id="KW-0560">Oxidoreductase</keyword>
<dbReference type="InterPro" id="IPR051169">
    <property type="entry name" value="NADH-Q_oxidoreductase"/>
</dbReference>
<comment type="caution">
    <text evidence="7">The sequence shown here is derived from an EMBL/GenBank/DDBJ whole genome shotgun (WGS) entry which is preliminary data.</text>
</comment>
<evidence type="ECO:0000256" key="5">
    <source>
        <dbReference type="ARBA" id="ARBA00023002"/>
    </source>
</evidence>
<organism evidence="7 8">
    <name type="scientific">Lentibacillus kimchii</name>
    <dbReference type="NCBI Taxonomy" id="1542911"/>
    <lineage>
        <taxon>Bacteria</taxon>
        <taxon>Bacillati</taxon>
        <taxon>Bacillota</taxon>
        <taxon>Bacilli</taxon>
        <taxon>Bacillales</taxon>
        <taxon>Bacillaceae</taxon>
        <taxon>Lentibacillus</taxon>
    </lineage>
</organism>
<dbReference type="EC" id="1.6.5.-" evidence="7"/>
<evidence type="ECO:0000313" key="7">
    <source>
        <dbReference type="EMBL" id="MFC7746076.1"/>
    </source>
</evidence>
<keyword evidence="3" id="KW-0285">Flavoprotein</keyword>
<proteinExistence type="inferred from homology"/>
<name>A0ABW2UTT6_9BACI</name>
<evidence type="ECO:0000256" key="1">
    <source>
        <dbReference type="ARBA" id="ARBA00001974"/>
    </source>
</evidence>
<keyword evidence="8" id="KW-1185">Reference proteome</keyword>
<dbReference type="GO" id="GO:0016491">
    <property type="term" value="F:oxidoreductase activity"/>
    <property type="evidence" value="ECO:0007669"/>
    <property type="project" value="UniProtKB-KW"/>
</dbReference>
<dbReference type="EMBL" id="JBHTGR010000004">
    <property type="protein sequence ID" value="MFC7746076.1"/>
    <property type="molecule type" value="Genomic_DNA"/>
</dbReference>
<keyword evidence="4" id="KW-0274">FAD</keyword>
<dbReference type="Proteomes" id="UP001596620">
    <property type="component" value="Unassembled WGS sequence"/>
</dbReference>
<protein>
    <submittedName>
        <fullName evidence="7">NAD(P)/FAD-dependent oxidoreductase</fullName>
        <ecNumber evidence="7">1.6.5.-</ecNumber>
    </submittedName>
</protein>
<dbReference type="RefSeq" id="WP_382357558.1">
    <property type="nucleotide sequence ID" value="NZ_JBHTGR010000004.1"/>
</dbReference>
<sequence>MGKPNIVILGAGYGGLMTAIKLEKLLSAHEAEVTLVNKYDYHYQKTWLHENAAGTLPADRAWFPIKDVINTNKTSFIMDTVLSVKPSKKKIKMKNADLTYDILIVALGSEPDTGGRPGVDDHAFTIANIHEARLLKEQLNYNFARYHYEDEKNRGRLNIVVAGGGLSGISYLGELANRIPELCEEYDIPKTLVRLINIEKASTVLPEFDSQMAEYALNSLESRGVEFIMDAEVQACDSDRVIYEKNGERMMIPTFTTVWTGGVRGHAIAAEAGFTQTNGKLDTGQDMRAIDDSAVFAVGDCAAVQIDGTDEPYPMTAHMAIQESDTVARNVTNLIQGHGELAAFRPYKPGIMASLGSTDALGNVFNHRQWFGWRAIILKKMFDNRNLFKLGGFNLWLRKGKFNLFY</sequence>
<evidence type="ECO:0000256" key="2">
    <source>
        <dbReference type="ARBA" id="ARBA00005272"/>
    </source>
</evidence>